<sequence length="152" mass="17342">MTFSKNETVRSSNVIDTCNVSLRQELPRCGETPRNEETQRRTDKDFEDAKFLLRYGRPLASQRHNEGGTPKEQKRACGGGRREGYGNSSRVVIITVPPFKMAAPIVPSRGHCLLKLTRLRPLTVMDLWIPYNGENKDYGLSRRTGQERYTGR</sequence>
<protein>
    <submittedName>
        <fullName evidence="2">Uncharacterized protein</fullName>
    </submittedName>
</protein>
<dbReference type="Proteomes" id="UP001381693">
    <property type="component" value="Unassembled WGS sequence"/>
</dbReference>
<reference evidence="2 3" key="1">
    <citation type="submission" date="2023-11" db="EMBL/GenBank/DDBJ databases">
        <title>Halocaridina rubra genome assembly.</title>
        <authorList>
            <person name="Smith C."/>
        </authorList>
    </citation>
    <scope>NUCLEOTIDE SEQUENCE [LARGE SCALE GENOMIC DNA]</scope>
    <source>
        <strain evidence="2">EP-1</strain>
        <tissue evidence="2">Whole</tissue>
    </source>
</reference>
<evidence type="ECO:0000256" key="1">
    <source>
        <dbReference type="SAM" id="MobiDB-lite"/>
    </source>
</evidence>
<evidence type="ECO:0000313" key="2">
    <source>
        <dbReference type="EMBL" id="KAK7083559.1"/>
    </source>
</evidence>
<feature type="region of interest" description="Disordered" evidence="1">
    <location>
        <begin position="57"/>
        <end position="86"/>
    </location>
</feature>
<feature type="compositionally biased region" description="Basic and acidic residues" evidence="1">
    <location>
        <begin position="63"/>
        <end position="84"/>
    </location>
</feature>
<dbReference type="EMBL" id="JAXCGZ010002818">
    <property type="protein sequence ID" value="KAK7083559.1"/>
    <property type="molecule type" value="Genomic_DNA"/>
</dbReference>
<organism evidence="2 3">
    <name type="scientific">Halocaridina rubra</name>
    <name type="common">Hawaiian red shrimp</name>
    <dbReference type="NCBI Taxonomy" id="373956"/>
    <lineage>
        <taxon>Eukaryota</taxon>
        <taxon>Metazoa</taxon>
        <taxon>Ecdysozoa</taxon>
        <taxon>Arthropoda</taxon>
        <taxon>Crustacea</taxon>
        <taxon>Multicrustacea</taxon>
        <taxon>Malacostraca</taxon>
        <taxon>Eumalacostraca</taxon>
        <taxon>Eucarida</taxon>
        <taxon>Decapoda</taxon>
        <taxon>Pleocyemata</taxon>
        <taxon>Caridea</taxon>
        <taxon>Atyoidea</taxon>
        <taxon>Atyidae</taxon>
        <taxon>Halocaridina</taxon>
    </lineage>
</organism>
<dbReference type="AlphaFoldDB" id="A0AAN9AD45"/>
<name>A0AAN9AD45_HALRR</name>
<keyword evidence="3" id="KW-1185">Reference proteome</keyword>
<accession>A0AAN9AD45</accession>
<proteinExistence type="predicted"/>
<evidence type="ECO:0000313" key="3">
    <source>
        <dbReference type="Proteomes" id="UP001381693"/>
    </source>
</evidence>
<comment type="caution">
    <text evidence="2">The sequence shown here is derived from an EMBL/GenBank/DDBJ whole genome shotgun (WGS) entry which is preliminary data.</text>
</comment>
<gene>
    <name evidence="2" type="ORF">SK128_023408</name>
</gene>